<dbReference type="Pfam" id="PF12697">
    <property type="entry name" value="Abhydrolase_6"/>
    <property type="match status" value="1"/>
</dbReference>
<dbReference type="AlphaFoldDB" id="A0A0D5NQU0"/>
<dbReference type="EMBL" id="CP011058">
    <property type="protein sequence ID" value="AJY77377.1"/>
    <property type="molecule type" value="Genomic_DNA"/>
</dbReference>
<dbReference type="InterPro" id="IPR052920">
    <property type="entry name" value="DNA-binding_regulatory"/>
</dbReference>
<protein>
    <submittedName>
        <fullName evidence="2">Alpha/beta hydrolase</fullName>
    </submittedName>
</protein>
<dbReference type="OrthoDB" id="9776685at2"/>
<dbReference type="PANTHER" id="PTHR43358">
    <property type="entry name" value="ALPHA/BETA-HYDROLASE"/>
    <property type="match status" value="1"/>
</dbReference>
<dbReference type="PATRIC" id="fig|1126833.4.peg.5721"/>
<gene>
    <name evidence="2" type="ORF">VN24_26000</name>
</gene>
<keyword evidence="2" id="KW-0378">Hydrolase</keyword>
<evidence type="ECO:0000313" key="3">
    <source>
        <dbReference type="Proteomes" id="UP000032633"/>
    </source>
</evidence>
<reference evidence="2 3" key="1">
    <citation type="journal article" date="2015" name="J. Biotechnol.">
        <title>Complete genome sequence of Paenibacillus beijingensis 7188(T) (=DSM 24997(T)), a novel rhizobacterium from jujube garden soil.</title>
        <authorList>
            <person name="Kwak Y."/>
            <person name="Shin J.H."/>
        </authorList>
    </citation>
    <scope>NUCLEOTIDE SEQUENCE [LARGE SCALE GENOMIC DNA]</scope>
    <source>
        <strain evidence="2 3">DSM 24997</strain>
    </source>
</reference>
<dbReference type="KEGG" id="pbj:VN24_26000"/>
<dbReference type="InterPro" id="IPR029058">
    <property type="entry name" value="AB_hydrolase_fold"/>
</dbReference>
<dbReference type="Gene3D" id="3.40.50.1820">
    <property type="entry name" value="alpha/beta hydrolase"/>
    <property type="match status" value="1"/>
</dbReference>
<feature type="domain" description="AB hydrolase-1" evidence="1">
    <location>
        <begin position="106"/>
        <end position="307"/>
    </location>
</feature>
<proteinExistence type="predicted"/>
<name>A0A0D5NQU0_9BACL</name>
<evidence type="ECO:0000313" key="2">
    <source>
        <dbReference type="EMBL" id="AJY77377.1"/>
    </source>
</evidence>
<accession>A0A0D5NQU0</accession>
<dbReference type="STRING" id="1126833.VN24_26000"/>
<dbReference type="HOGENOM" id="CLU_029375_6_3_9"/>
<dbReference type="Proteomes" id="UP000032633">
    <property type="component" value="Chromosome"/>
</dbReference>
<dbReference type="GO" id="GO:0016787">
    <property type="term" value="F:hydrolase activity"/>
    <property type="evidence" value="ECO:0007669"/>
    <property type="project" value="UniProtKB-KW"/>
</dbReference>
<dbReference type="SUPFAM" id="SSF53474">
    <property type="entry name" value="alpha/beta-Hydrolases"/>
    <property type="match status" value="1"/>
</dbReference>
<dbReference type="InterPro" id="IPR000073">
    <property type="entry name" value="AB_hydrolase_1"/>
</dbReference>
<keyword evidence="3" id="KW-1185">Reference proteome</keyword>
<dbReference type="PANTHER" id="PTHR43358:SF4">
    <property type="entry name" value="ALPHA_BETA HYDROLASE FOLD-1 DOMAIN-CONTAINING PROTEIN"/>
    <property type="match status" value="1"/>
</dbReference>
<reference evidence="3" key="2">
    <citation type="submission" date="2015-03" db="EMBL/GenBank/DDBJ databases">
        <title>Genome sequence of Paenibacillus beijingensis strain DSM 24997T.</title>
        <authorList>
            <person name="Kwak Y."/>
            <person name="Shin J.-H."/>
        </authorList>
    </citation>
    <scope>NUCLEOTIDE SEQUENCE [LARGE SCALE GENOMIC DNA]</scope>
    <source>
        <strain evidence="3">DSM 24997</strain>
    </source>
</reference>
<organism evidence="2 3">
    <name type="scientific">Paenibacillus beijingensis</name>
    <dbReference type="NCBI Taxonomy" id="1126833"/>
    <lineage>
        <taxon>Bacteria</taxon>
        <taxon>Bacillati</taxon>
        <taxon>Bacillota</taxon>
        <taxon>Bacilli</taxon>
        <taxon>Bacillales</taxon>
        <taxon>Paenibacillaceae</taxon>
        <taxon>Paenibacillus</taxon>
    </lineage>
</organism>
<sequence>MRRLSAHYLGRRRGRLTVVLTVVIIIVLLAAALAYAAFHFFNMAVVRKRQQFLEGDPDLSQPGEGISFDNGWLEQQPLEEVGITTEDGLKLRGYYLPAKAPTRRAVILAHGYTGSAKRDMGSLARLYAETFGYDVLIPDNRSHGQSEGRYIGFGWLDRRDYVQWIDWLISRNGPDTEIVLHGVSMGGAAVLMTAGERLPVNVKGIVSDCAFTSAKHILSYQLKRMFKLPAFPFIDATSLLCRLRAGYFFGEASALKKVKAAVLPILFIHGAADTYVPTEMVHRLYEEYAGYKELFIVPEAGHGMAFRTDQAGYRQAVKHFLNRTL</sequence>
<evidence type="ECO:0000259" key="1">
    <source>
        <dbReference type="Pfam" id="PF12697"/>
    </source>
</evidence>